<dbReference type="Proteomes" id="UP000273307">
    <property type="component" value="Unassembled WGS sequence"/>
</dbReference>
<dbReference type="EMBL" id="UPHP01000098">
    <property type="protein sequence ID" value="VBA40720.1"/>
    <property type="molecule type" value="Genomic_DNA"/>
</dbReference>
<keyword evidence="3" id="KW-1185">Reference proteome</keyword>
<name>A0A498QA70_9MYCO</name>
<dbReference type="PROSITE" id="PS51257">
    <property type="entry name" value="PROKAR_LIPOPROTEIN"/>
    <property type="match status" value="1"/>
</dbReference>
<evidence type="ECO:0000259" key="1">
    <source>
        <dbReference type="Pfam" id="PF14032"/>
    </source>
</evidence>
<dbReference type="Gene3D" id="3.40.1000.70">
    <property type="entry name" value="PknH-like extracellular domain"/>
    <property type="match status" value="1"/>
</dbReference>
<proteinExistence type="predicted"/>
<organism evidence="2 3">
    <name type="scientific">Mycobacterium attenuatum</name>
    <dbReference type="NCBI Taxonomy" id="2341086"/>
    <lineage>
        <taxon>Bacteria</taxon>
        <taxon>Bacillati</taxon>
        <taxon>Actinomycetota</taxon>
        <taxon>Actinomycetes</taxon>
        <taxon>Mycobacteriales</taxon>
        <taxon>Mycobacteriaceae</taxon>
        <taxon>Mycobacterium</taxon>
    </lineage>
</organism>
<accession>A0A498QA70</accession>
<dbReference type="AlphaFoldDB" id="A0A498QA70"/>
<gene>
    <name evidence="2" type="ORF">LAUMK136_03663</name>
</gene>
<dbReference type="InterPro" id="IPR038232">
    <property type="entry name" value="PknH-like_Extracell_sf"/>
</dbReference>
<dbReference type="Pfam" id="PF14032">
    <property type="entry name" value="PknH_C"/>
    <property type="match status" value="1"/>
</dbReference>
<evidence type="ECO:0000313" key="2">
    <source>
        <dbReference type="EMBL" id="VBA40720.1"/>
    </source>
</evidence>
<sequence length="255" mass="26779">MISSRARLIRVIAVLSAGLMAAGCTAVVVGAARPAPGLKPRPVTGQSIKQVLLDDAALSRILGQSFKTEAQFPPRFGGRDQLSYPYGPASPADCVGVVTVLARDAYESAAVNDVAREIWWHTSDSVKVISVAEGVVTLPKASDADALFAKFSQQWKHCDGAVVDLRGATLSFADTISEVRVANSVLAATVFDQASIFGSNPMPVARAIGVRLNCLVDVEITFFSSENPSDQGSGDAETSAIDIAHAMMDKITALS</sequence>
<dbReference type="InterPro" id="IPR026954">
    <property type="entry name" value="PknH-like_Extracell"/>
</dbReference>
<dbReference type="RefSeq" id="WP_211189098.1">
    <property type="nucleotide sequence ID" value="NZ_UPHP01000098.1"/>
</dbReference>
<reference evidence="2 3" key="1">
    <citation type="submission" date="2018-09" db="EMBL/GenBank/DDBJ databases">
        <authorList>
            <person name="Tagini F."/>
        </authorList>
    </citation>
    <scope>NUCLEOTIDE SEQUENCE [LARGE SCALE GENOMIC DNA]</scope>
    <source>
        <strain evidence="2 3">MK136</strain>
    </source>
</reference>
<evidence type="ECO:0000313" key="3">
    <source>
        <dbReference type="Proteomes" id="UP000273307"/>
    </source>
</evidence>
<feature type="domain" description="PknH-like extracellular" evidence="1">
    <location>
        <begin position="43"/>
        <end position="250"/>
    </location>
</feature>
<protein>
    <recommendedName>
        <fullName evidence="1">PknH-like extracellular domain-containing protein</fullName>
    </recommendedName>
</protein>